<organism evidence="2 3">
    <name type="scientific">Phnomibacter ginsenosidimutans</name>
    <dbReference type="NCBI Taxonomy" id="2676868"/>
    <lineage>
        <taxon>Bacteria</taxon>
        <taxon>Pseudomonadati</taxon>
        <taxon>Bacteroidota</taxon>
        <taxon>Chitinophagia</taxon>
        <taxon>Chitinophagales</taxon>
        <taxon>Chitinophagaceae</taxon>
        <taxon>Phnomibacter</taxon>
    </lineage>
</organism>
<dbReference type="Proteomes" id="UP000426027">
    <property type="component" value="Chromosome"/>
</dbReference>
<dbReference type="EMBL" id="CP046566">
    <property type="protein sequence ID" value="QGW28226.1"/>
    <property type="molecule type" value="Genomic_DNA"/>
</dbReference>
<evidence type="ECO:0000313" key="3">
    <source>
        <dbReference type="Proteomes" id="UP000426027"/>
    </source>
</evidence>
<reference evidence="2 3" key="1">
    <citation type="submission" date="2019-11" db="EMBL/GenBank/DDBJ databases">
        <authorList>
            <person name="Im W.T."/>
        </authorList>
    </citation>
    <scope>NUCLEOTIDE SEQUENCE [LARGE SCALE GENOMIC DNA]</scope>
    <source>
        <strain evidence="2 3">SB-02</strain>
    </source>
</reference>
<dbReference type="KEGG" id="fls:GLV81_09070"/>
<name>A0A6I6G6C8_9BACT</name>
<evidence type="ECO:0000256" key="1">
    <source>
        <dbReference type="SAM" id="SignalP"/>
    </source>
</evidence>
<accession>A0A6I6G6C8</accession>
<gene>
    <name evidence="2" type="ORF">GLV81_09070</name>
</gene>
<keyword evidence="3" id="KW-1185">Reference proteome</keyword>
<evidence type="ECO:0000313" key="2">
    <source>
        <dbReference type="EMBL" id="QGW28226.1"/>
    </source>
</evidence>
<protein>
    <recommendedName>
        <fullName evidence="4">Tetratricopeptide repeat protein</fullName>
    </recommendedName>
</protein>
<feature type="signal peptide" evidence="1">
    <location>
        <begin position="1"/>
        <end position="20"/>
    </location>
</feature>
<dbReference type="AlphaFoldDB" id="A0A6I6G6C8"/>
<feature type="chain" id="PRO_5026192419" description="Tetratricopeptide repeat protein" evidence="1">
    <location>
        <begin position="21"/>
        <end position="122"/>
    </location>
</feature>
<keyword evidence="1" id="KW-0732">Signal</keyword>
<proteinExistence type="predicted"/>
<sequence>MKRFVLSLALTGLISSVAMAQFDEVKNMLAIQQYKKAKEQLDQLLTKPKNAAKPEAHILKATILAYLMNDPANEAQATQLRQESIDAYKKYMEQRSSEAIDCRSSICQCANRLLFQLFQRRH</sequence>
<dbReference type="RefSeq" id="WP_157478583.1">
    <property type="nucleotide sequence ID" value="NZ_CP046566.1"/>
</dbReference>
<evidence type="ECO:0008006" key="4">
    <source>
        <dbReference type="Google" id="ProtNLM"/>
    </source>
</evidence>